<keyword evidence="3" id="KW-0658">Purine biosynthesis</keyword>
<sequence>MIFDGKKFAGEIEKILRDEVIKLGKRLKLVTIVDPANPASVTYTNLKAAMAARLGVDFEIQKSNNKSQIKSKIQKLNVDSDVDGIMVQMPFPNAKFLIDLIDPRKDIDGLREDSPYKPAVVRAICEILISNFEFLNKSQAPKSKTQICVVGSKGFVGSRLMRELPGAVGMDKGDFDPSVLLRASVIVSATGQAGLIKPDMVKEGVVAIDVGYPKGDFDPEVVKKTAFFTPVPGGVGPVTVVMLFKNLVDAVLLE</sequence>
<dbReference type="AlphaFoldDB" id="A0A1F4ZCJ3"/>
<dbReference type="GO" id="GO:0004477">
    <property type="term" value="F:methenyltetrahydrofolate cyclohydrolase activity"/>
    <property type="evidence" value="ECO:0007669"/>
    <property type="project" value="TreeGrafter"/>
</dbReference>
<dbReference type="InterPro" id="IPR036291">
    <property type="entry name" value="NAD(P)-bd_dom_sf"/>
</dbReference>
<dbReference type="PANTHER" id="PTHR48099">
    <property type="entry name" value="C-1-TETRAHYDROFOLATE SYNTHASE, CYTOPLASMIC-RELATED"/>
    <property type="match status" value="1"/>
</dbReference>
<evidence type="ECO:0000256" key="2">
    <source>
        <dbReference type="ARBA" id="ARBA00022563"/>
    </source>
</evidence>
<evidence type="ECO:0000256" key="1">
    <source>
        <dbReference type="ARBA" id="ARBA00004777"/>
    </source>
</evidence>
<dbReference type="GO" id="GO:0005829">
    <property type="term" value="C:cytosol"/>
    <property type="evidence" value="ECO:0007669"/>
    <property type="project" value="TreeGrafter"/>
</dbReference>
<dbReference type="InterPro" id="IPR020630">
    <property type="entry name" value="THF_DH/CycHdrlase_cat_dom"/>
</dbReference>
<keyword evidence="7" id="KW-0486">Methionine biosynthesis</keyword>
<evidence type="ECO:0000256" key="6">
    <source>
        <dbReference type="ARBA" id="ARBA00023002"/>
    </source>
</evidence>
<reference evidence="11 12" key="1">
    <citation type="journal article" date="2016" name="Nat. Commun.">
        <title>Thousands of microbial genomes shed light on interconnected biogeochemical processes in an aquifer system.</title>
        <authorList>
            <person name="Anantharaman K."/>
            <person name="Brown C.T."/>
            <person name="Hug L.A."/>
            <person name="Sharon I."/>
            <person name="Castelle C.J."/>
            <person name="Probst A.J."/>
            <person name="Thomas B.C."/>
            <person name="Singh A."/>
            <person name="Wilkins M.J."/>
            <person name="Karaoz U."/>
            <person name="Brodie E.L."/>
            <person name="Williams K.H."/>
            <person name="Hubbard S.S."/>
            <person name="Banfield J.F."/>
        </authorList>
    </citation>
    <scope>NUCLEOTIDE SEQUENCE [LARGE SCALE GENOMIC DNA]</scope>
</reference>
<keyword evidence="2" id="KW-0554">One-carbon metabolism</keyword>
<organism evidence="11 12">
    <name type="scientific">Candidatus Amesbacteria bacterium RIFCSPLOWO2_01_FULL_48_25</name>
    <dbReference type="NCBI Taxonomy" id="1797259"/>
    <lineage>
        <taxon>Bacteria</taxon>
        <taxon>Candidatus Amesiibacteriota</taxon>
    </lineage>
</organism>
<dbReference type="GO" id="GO:0009086">
    <property type="term" value="P:methionine biosynthetic process"/>
    <property type="evidence" value="ECO:0007669"/>
    <property type="project" value="UniProtKB-KW"/>
</dbReference>
<dbReference type="Proteomes" id="UP000177080">
    <property type="component" value="Unassembled WGS sequence"/>
</dbReference>
<evidence type="ECO:0000313" key="11">
    <source>
        <dbReference type="EMBL" id="OGD03646.1"/>
    </source>
</evidence>
<evidence type="ECO:0000256" key="3">
    <source>
        <dbReference type="ARBA" id="ARBA00022755"/>
    </source>
</evidence>
<keyword evidence="8" id="KW-0511">Multifunctional enzyme</keyword>
<dbReference type="InterPro" id="IPR046346">
    <property type="entry name" value="Aminoacid_DH-like_N_sf"/>
</dbReference>
<dbReference type="PRINTS" id="PR00085">
    <property type="entry name" value="THFDHDRGNASE"/>
</dbReference>
<evidence type="ECO:0000259" key="10">
    <source>
        <dbReference type="Pfam" id="PF02882"/>
    </source>
</evidence>
<dbReference type="SUPFAM" id="SSF51735">
    <property type="entry name" value="NAD(P)-binding Rossmann-fold domains"/>
    <property type="match status" value="1"/>
</dbReference>
<dbReference type="STRING" id="1797259.A2989_03125"/>
<evidence type="ECO:0000256" key="7">
    <source>
        <dbReference type="ARBA" id="ARBA00023167"/>
    </source>
</evidence>
<dbReference type="Pfam" id="PF00763">
    <property type="entry name" value="THF_DHG_CYH"/>
    <property type="match status" value="1"/>
</dbReference>
<dbReference type="PANTHER" id="PTHR48099:SF5">
    <property type="entry name" value="C-1-TETRAHYDROFOLATE SYNTHASE, CYTOPLASMIC"/>
    <property type="match status" value="1"/>
</dbReference>
<feature type="domain" description="Tetrahydrofolate dehydrogenase/cyclohydrolase catalytic" evidence="9">
    <location>
        <begin position="4"/>
        <end position="108"/>
    </location>
</feature>
<evidence type="ECO:0000259" key="9">
    <source>
        <dbReference type="Pfam" id="PF00763"/>
    </source>
</evidence>
<gene>
    <name evidence="11" type="ORF">A2989_03125</name>
</gene>
<evidence type="ECO:0000313" key="12">
    <source>
        <dbReference type="Proteomes" id="UP000177080"/>
    </source>
</evidence>
<name>A0A1F4ZCJ3_9BACT</name>
<keyword evidence="4" id="KW-0378">Hydrolase</keyword>
<keyword evidence="6" id="KW-0560">Oxidoreductase</keyword>
<evidence type="ECO:0000256" key="8">
    <source>
        <dbReference type="ARBA" id="ARBA00023268"/>
    </source>
</evidence>
<evidence type="ECO:0000256" key="5">
    <source>
        <dbReference type="ARBA" id="ARBA00022857"/>
    </source>
</evidence>
<dbReference type="InterPro" id="IPR000672">
    <property type="entry name" value="THF_DH/CycHdrlase"/>
</dbReference>
<dbReference type="SUPFAM" id="SSF53223">
    <property type="entry name" value="Aminoacid dehydrogenase-like, N-terminal domain"/>
    <property type="match status" value="1"/>
</dbReference>
<comment type="caution">
    <text evidence="11">The sequence shown here is derived from an EMBL/GenBank/DDBJ whole genome shotgun (WGS) entry which is preliminary data.</text>
</comment>
<dbReference type="GO" id="GO:0006164">
    <property type="term" value="P:purine nucleotide biosynthetic process"/>
    <property type="evidence" value="ECO:0007669"/>
    <property type="project" value="UniProtKB-KW"/>
</dbReference>
<feature type="domain" description="Tetrahydrofolate dehydrogenase/cyclohydrolase NAD(P)-binding" evidence="10">
    <location>
        <begin position="133"/>
        <end position="251"/>
    </location>
</feature>
<dbReference type="Pfam" id="PF02882">
    <property type="entry name" value="THF_DHG_CYH_C"/>
    <property type="match status" value="1"/>
</dbReference>
<dbReference type="Gene3D" id="3.40.50.720">
    <property type="entry name" value="NAD(P)-binding Rossmann-like Domain"/>
    <property type="match status" value="1"/>
</dbReference>
<dbReference type="GO" id="GO:0004488">
    <property type="term" value="F:methylenetetrahydrofolate dehydrogenase (NADP+) activity"/>
    <property type="evidence" value="ECO:0007669"/>
    <property type="project" value="InterPro"/>
</dbReference>
<protein>
    <recommendedName>
        <fullName evidence="13">Methenyltetrahydrofolate cyclohydrolase</fullName>
    </recommendedName>
</protein>
<dbReference type="EMBL" id="MEXN01000005">
    <property type="protein sequence ID" value="OGD03646.1"/>
    <property type="molecule type" value="Genomic_DNA"/>
</dbReference>
<dbReference type="InterPro" id="IPR020631">
    <property type="entry name" value="THF_DH/CycHdrlase_NAD-bd_dom"/>
</dbReference>
<evidence type="ECO:0008006" key="13">
    <source>
        <dbReference type="Google" id="ProtNLM"/>
    </source>
</evidence>
<dbReference type="Gene3D" id="3.40.50.10860">
    <property type="entry name" value="Leucine Dehydrogenase, chain A, domain 1"/>
    <property type="match status" value="1"/>
</dbReference>
<proteinExistence type="predicted"/>
<comment type="pathway">
    <text evidence="1">One-carbon metabolism; tetrahydrofolate interconversion.</text>
</comment>
<keyword evidence="7" id="KW-0028">Amino-acid biosynthesis</keyword>
<keyword evidence="5" id="KW-0521">NADP</keyword>
<evidence type="ECO:0000256" key="4">
    <source>
        <dbReference type="ARBA" id="ARBA00022801"/>
    </source>
</evidence>
<accession>A0A1F4ZCJ3</accession>
<dbReference type="GO" id="GO:0035999">
    <property type="term" value="P:tetrahydrofolate interconversion"/>
    <property type="evidence" value="ECO:0007669"/>
    <property type="project" value="TreeGrafter"/>
</dbReference>